<comment type="similarity">
    <text evidence="7">Belongs to the PINc/VapC protein family.</text>
</comment>
<evidence type="ECO:0000256" key="7">
    <source>
        <dbReference type="HAMAP-Rule" id="MF_00265"/>
    </source>
</evidence>
<keyword evidence="3 7" id="KW-0540">Nuclease</keyword>
<evidence type="ECO:0000256" key="6">
    <source>
        <dbReference type="ARBA" id="ARBA00022842"/>
    </source>
</evidence>
<accession>A0ABX8LGB1</accession>
<keyword evidence="5 7" id="KW-0378">Hydrolase</keyword>
<dbReference type="PANTHER" id="PTHR33653:SF1">
    <property type="entry name" value="RIBONUCLEASE VAPC2"/>
    <property type="match status" value="1"/>
</dbReference>
<proteinExistence type="inferred from homology"/>
<dbReference type="EMBL" id="CP077683">
    <property type="protein sequence ID" value="QXE89725.1"/>
    <property type="molecule type" value="Genomic_DNA"/>
</dbReference>
<keyword evidence="2 7" id="KW-1277">Toxin-antitoxin system</keyword>
<dbReference type="PANTHER" id="PTHR33653">
    <property type="entry name" value="RIBONUCLEASE VAPC2"/>
    <property type="match status" value="1"/>
</dbReference>
<dbReference type="Pfam" id="PF01850">
    <property type="entry name" value="PIN"/>
    <property type="match status" value="1"/>
</dbReference>
<gene>
    <name evidence="7" type="primary">vapC</name>
    <name evidence="9" type="ORF">KP001_14965</name>
</gene>
<evidence type="ECO:0000256" key="4">
    <source>
        <dbReference type="ARBA" id="ARBA00022723"/>
    </source>
</evidence>
<feature type="binding site" evidence="7">
    <location>
        <position position="96"/>
    </location>
    <ligand>
        <name>Mg(2+)</name>
        <dbReference type="ChEBI" id="CHEBI:18420"/>
    </ligand>
</feature>
<keyword evidence="6 7" id="KW-0460">Magnesium</keyword>
<keyword evidence="4 7" id="KW-0479">Metal-binding</keyword>
<dbReference type="EC" id="3.1.-.-" evidence="7"/>
<dbReference type="Proteomes" id="UP000683559">
    <property type="component" value="Chromosome"/>
</dbReference>
<feature type="domain" description="PIN" evidence="8">
    <location>
        <begin position="2"/>
        <end position="123"/>
    </location>
</feature>
<sequence>MYLLDTSVFSDLIKRPGGPVTRRIASVGEDAICTSIVVACELRFGAEKKRSTSLTAKVEQIIANIEVLSLDVDADAHYATIRNDLELRGETIGPNDLLIAAHARSLGLILVTDNVREFARVPGLSVENWLTLP</sequence>
<dbReference type="InterPro" id="IPR022907">
    <property type="entry name" value="VapC_family"/>
</dbReference>
<evidence type="ECO:0000256" key="1">
    <source>
        <dbReference type="ARBA" id="ARBA00001946"/>
    </source>
</evidence>
<dbReference type="CDD" id="cd18748">
    <property type="entry name" value="PIN_VapC4-5_FitB-like"/>
    <property type="match status" value="1"/>
</dbReference>
<evidence type="ECO:0000256" key="2">
    <source>
        <dbReference type="ARBA" id="ARBA00022649"/>
    </source>
</evidence>
<evidence type="ECO:0000256" key="5">
    <source>
        <dbReference type="ARBA" id="ARBA00022801"/>
    </source>
</evidence>
<reference evidence="9 10" key="1">
    <citation type="submission" date="2021-06" db="EMBL/GenBank/DDBJ databases">
        <title>Gemonas diversity in paddy soil.</title>
        <authorList>
            <person name="Liu G."/>
        </authorList>
    </citation>
    <scope>NUCLEOTIDE SEQUENCE [LARGE SCALE GENOMIC DNA]</scope>
    <source>
        <strain evidence="9 10">RG2</strain>
    </source>
</reference>
<keyword evidence="10" id="KW-1185">Reference proteome</keyword>
<organism evidence="9 10">
    <name type="scientific">Geomonas subterranea</name>
    <dbReference type="NCBI Taxonomy" id="2847989"/>
    <lineage>
        <taxon>Bacteria</taxon>
        <taxon>Pseudomonadati</taxon>
        <taxon>Thermodesulfobacteriota</taxon>
        <taxon>Desulfuromonadia</taxon>
        <taxon>Geobacterales</taxon>
        <taxon>Geobacteraceae</taxon>
        <taxon>Geomonas</taxon>
    </lineage>
</organism>
<evidence type="ECO:0000313" key="9">
    <source>
        <dbReference type="EMBL" id="QXE89725.1"/>
    </source>
</evidence>
<feature type="binding site" evidence="7">
    <location>
        <position position="5"/>
    </location>
    <ligand>
        <name>Mg(2+)</name>
        <dbReference type="ChEBI" id="CHEBI:18420"/>
    </ligand>
</feature>
<dbReference type="HAMAP" id="MF_00265">
    <property type="entry name" value="VapC_Nob1"/>
    <property type="match status" value="1"/>
</dbReference>
<comment type="function">
    <text evidence="7">Toxic component of a toxin-antitoxin (TA) system. An RNase.</text>
</comment>
<comment type="cofactor">
    <cofactor evidence="1 7">
        <name>Mg(2+)</name>
        <dbReference type="ChEBI" id="CHEBI:18420"/>
    </cofactor>
</comment>
<name>A0ABX8LGB1_9BACT</name>
<evidence type="ECO:0000313" key="10">
    <source>
        <dbReference type="Proteomes" id="UP000683559"/>
    </source>
</evidence>
<evidence type="ECO:0000256" key="3">
    <source>
        <dbReference type="ARBA" id="ARBA00022722"/>
    </source>
</evidence>
<dbReference type="RefSeq" id="WP_217286397.1">
    <property type="nucleotide sequence ID" value="NZ_CP077683.1"/>
</dbReference>
<dbReference type="InterPro" id="IPR002716">
    <property type="entry name" value="PIN_dom"/>
</dbReference>
<dbReference type="InterPro" id="IPR050556">
    <property type="entry name" value="Type_II_TA_system_RNase"/>
</dbReference>
<evidence type="ECO:0000259" key="8">
    <source>
        <dbReference type="Pfam" id="PF01850"/>
    </source>
</evidence>
<protein>
    <recommendedName>
        <fullName evidence="7">Ribonuclease VapC</fullName>
        <shortName evidence="7">RNase VapC</shortName>
        <ecNumber evidence="7">3.1.-.-</ecNumber>
    </recommendedName>
    <alternativeName>
        <fullName evidence="7">Toxin VapC</fullName>
    </alternativeName>
</protein>
<keyword evidence="7" id="KW-0800">Toxin</keyword>